<keyword evidence="14" id="KW-1185">Reference proteome</keyword>
<dbReference type="Gene3D" id="3.40.50.360">
    <property type="match status" value="1"/>
</dbReference>
<dbReference type="InterPro" id="IPR028879">
    <property type="entry name" value="NDOR1"/>
</dbReference>
<dbReference type="PANTHER" id="PTHR19384">
    <property type="entry name" value="NITRIC OXIDE SYNTHASE-RELATED"/>
    <property type="match status" value="1"/>
</dbReference>
<comment type="catalytic activity">
    <reaction evidence="10">
        <text>2 oxidized [2Fe-2S]-[protein] + NADPH = 2 reduced [2Fe-2S]-[protein] + NADP(+) + H(+)</text>
        <dbReference type="Rhea" id="RHEA:67716"/>
        <dbReference type="Rhea" id="RHEA-COMP:17327"/>
        <dbReference type="Rhea" id="RHEA-COMP:17328"/>
        <dbReference type="ChEBI" id="CHEBI:15378"/>
        <dbReference type="ChEBI" id="CHEBI:33737"/>
        <dbReference type="ChEBI" id="CHEBI:33738"/>
        <dbReference type="ChEBI" id="CHEBI:57783"/>
        <dbReference type="ChEBI" id="CHEBI:58349"/>
    </reaction>
</comment>
<dbReference type="GO" id="GO:0050660">
    <property type="term" value="F:flavin adenine dinucleotide binding"/>
    <property type="evidence" value="ECO:0007669"/>
    <property type="project" value="UniProtKB-UniRule"/>
</dbReference>
<dbReference type="KEGG" id="clec:106668191"/>
<feature type="binding site" evidence="10">
    <location>
        <position position="451"/>
    </location>
    <ligand>
        <name>NADP(+)</name>
        <dbReference type="ChEBI" id="CHEBI:58349"/>
    </ligand>
</feature>
<comment type="function">
    <text evidence="10">NADPH-dependent reductase which is a central component of the cytosolic iron-sulfur (Fe-S) protein assembly (CIA) machinery. Transfers electrons from NADPH via its FAD and FMN prosthetic groups to the [2Fe-2S] cluster of the anamorsin/DRE2 homolog, another key component of the CIA machinery. In turn, this reduced cluster provides electrons for assembly of cytosolic iron-sulfur cluster proteins.</text>
</comment>
<evidence type="ECO:0000256" key="6">
    <source>
        <dbReference type="ARBA" id="ARBA00022643"/>
    </source>
</evidence>
<feature type="binding site" evidence="10">
    <location>
        <begin position="410"/>
        <end position="413"/>
    </location>
    <ligand>
        <name>FAD</name>
        <dbReference type="ChEBI" id="CHEBI:57692"/>
    </ligand>
</feature>
<evidence type="ECO:0000256" key="8">
    <source>
        <dbReference type="ARBA" id="ARBA00022857"/>
    </source>
</evidence>
<dbReference type="InterPro" id="IPR001094">
    <property type="entry name" value="Flavdoxin-like"/>
</dbReference>
<dbReference type="PANTHER" id="PTHR19384:SF10">
    <property type="entry name" value="NADPH-DEPENDENT DIFLAVIN OXIDOREDUCTASE 1"/>
    <property type="match status" value="1"/>
</dbReference>
<evidence type="ECO:0000256" key="4">
    <source>
        <dbReference type="ARBA" id="ARBA00022490"/>
    </source>
</evidence>
<dbReference type="EC" id="1.18.1.-" evidence="10"/>
<evidence type="ECO:0000256" key="3">
    <source>
        <dbReference type="ARBA" id="ARBA00004496"/>
    </source>
</evidence>
<evidence type="ECO:0000256" key="9">
    <source>
        <dbReference type="ARBA" id="ARBA00023002"/>
    </source>
</evidence>
<dbReference type="InterPro" id="IPR023173">
    <property type="entry name" value="NADPH_Cyt_P450_Rdtase_alpha"/>
</dbReference>
<dbReference type="PROSITE" id="PS50902">
    <property type="entry name" value="FLAVODOXIN_LIKE"/>
    <property type="match status" value="1"/>
</dbReference>
<comment type="similarity">
    <text evidence="10">Belongs to the NADPH-dependent diflavin oxidoreductase NDOR1 family.</text>
</comment>
<keyword evidence="9 10" id="KW-0560">Oxidoreductase</keyword>
<dbReference type="SUPFAM" id="SSF52218">
    <property type="entry name" value="Flavoproteins"/>
    <property type="match status" value="1"/>
</dbReference>
<dbReference type="GO" id="GO:0016651">
    <property type="term" value="F:oxidoreductase activity, acting on NAD(P)H"/>
    <property type="evidence" value="ECO:0007669"/>
    <property type="project" value="UniProtKB-UniRule"/>
</dbReference>
<keyword evidence="7 10" id="KW-0274">FAD</keyword>
<dbReference type="GeneID" id="106668191"/>
<comment type="cofactor">
    <cofactor evidence="1 10">
        <name>FMN</name>
        <dbReference type="ChEBI" id="CHEBI:58210"/>
    </cofactor>
</comment>
<name>A0A8I6RXY5_CIMLE</name>
<evidence type="ECO:0000259" key="12">
    <source>
        <dbReference type="PROSITE" id="PS51384"/>
    </source>
</evidence>
<evidence type="ECO:0000256" key="10">
    <source>
        <dbReference type="HAMAP-Rule" id="MF_03178"/>
    </source>
</evidence>
<feature type="domain" description="Flavodoxin-like" evidence="11">
    <location>
        <begin position="1"/>
        <end position="145"/>
    </location>
</feature>
<feature type="domain" description="FAD-binding FR-type" evidence="12">
    <location>
        <begin position="194"/>
        <end position="437"/>
    </location>
</feature>
<comment type="caution">
    <text evidence="10">Lacks conserved residue(s) required for the propagation of feature annotation.</text>
</comment>
<dbReference type="InterPro" id="IPR008254">
    <property type="entry name" value="Flavodoxin/NO_synth"/>
</dbReference>
<dbReference type="EnsemblMetazoa" id="XM_014396721.2">
    <property type="protein sequence ID" value="XP_014252207.1"/>
    <property type="gene ID" value="LOC106668191"/>
</dbReference>
<dbReference type="Pfam" id="PF00175">
    <property type="entry name" value="NAD_binding_1"/>
    <property type="match status" value="1"/>
</dbReference>
<evidence type="ECO:0000313" key="14">
    <source>
        <dbReference type="Proteomes" id="UP000494040"/>
    </source>
</evidence>
<dbReference type="PRINTS" id="PR00371">
    <property type="entry name" value="FPNCR"/>
</dbReference>
<dbReference type="AlphaFoldDB" id="A0A8I6RXY5"/>
<dbReference type="OrthoDB" id="1856718at2759"/>
<feature type="binding site" evidence="10">
    <location>
        <position position="345"/>
    </location>
    <ligand>
        <name>FAD</name>
        <dbReference type="ChEBI" id="CHEBI:57692"/>
    </ligand>
</feature>
<dbReference type="FunFam" id="3.40.50.360:FF:000015">
    <property type="entry name" value="NADPH-dependent diflavin oxidoreductase 1"/>
    <property type="match status" value="1"/>
</dbReference>
<feature type="binding site" evidence="10">
    <location>
        <begin position="54"/>
        <end position="57"/>
    </location>
    <ligand>
        <name>FMN</name>
        <dbReference type="ChEBI" id="CHEBI:58210"/>
    </ligand>
</feature>
<dbReference type="InterPro" id="IPR017938">
    <property type="entry name" value="Riboflavin_synthase-like_b-brl"/>
</dbReference>
<dbReference type="PRINTS" id="PR00369">
    <property type="entry name" value="FLAVODOXIN"/>
</dbReference>
<dbReference type="GO" id="GO:0005829">
    <property type="term" value="C:cytosol"/>
    <property type="evidence" value="ECO:0007669"/>
    <property type="project" value="TreeGrafter"/>
</dbReference>
<keyword evidence="5 10" id="KW-0285">Flavoprotein</keyword>
<dbReference type="InterPro" id="IPR003097">
    <property type="entry name" value="CysJ-like_FAD-binding"/>
</dbReference>
<keyword evidence="6 10" id="KW-0288">FMN</keyword>
<feature type="binding site" evidence="10">
    <location>
        <begin position="508"/>
        <end position="509"/>
    </location>
    <ligand>
        <name>NADP(+)</name>
        <dbReference type="ChEBI" id="CHEBI:58349"/>
    </ligand>
</feature>
<dbReference type="InterPro" id="IPR029039">
    <property type="entry name" value="Flavoprotein-like_sf"/>
</dbReference>
<dbReference type="InterPro" id="IPR039261">
    <property type="entry name" value="FNR_nucleotide-bd"/>
</dbReference>
<dbReference type="RefSeq" id="XP_014252207.1">
    <property type="nucleotide sequence ID" value="XM_014396721.2"/>
</dbReference>
<feature type="binding site" evidence="10">
    <location>
        <begin position="377"/>
        <end position="380"/>
    </location>
    <ligand>
        <name>FAD</name>
        <dbReference type="ChEBI" id="CHEBI:57692"/>
    </ligand>
</feature>
<dbReference type="Proteomes" id="UP000494040">
    <property type="component" value="Unassembled WGS sequence"/>
</dbReference>
<dbReference type="InterPro" id="IPR001709">
    <property type="entry name" value="Flavoprot_Pyr_Nucl_cyt_Rdtase"/>
</dbReference>
<dbReference type="Pfam" id="PF00667">
    <property type="entry name" value="FAD_binding_1"/>
    <property type="match status" value="1"/>
</dbReference>
<dbReference type="InterPro" id="IPR017927">
    <property type="entry name" value="FAD-bd_FR_type"/>
</dbReference>
<evidence type="ECO:0000259" key="11">
    <source>
        <dbReference type="PROSITE" id="PS50902"/>
    </source>
</evidence>
<evidence type="ECO:0000256" key="2">
    <source>
        <dbReference type="ARBA" id="ARBA00001974"/>
    </source>
</evidence>
<comment type="subcellular location">
    <subcellularLocation>
        <location evidence="3 10">Cytoplasm</location>
    </subcellularLocation>
</comment>
<feature type="binding site" evidence="10">
    <location>
        <position position="589"/>
    </location>
    <ligand>
        <name>FAD</name>
        <dbReference type="ChEBI" id="CHEBI:57692"/>
    </ligand>
</feature>
<comment type="similarity">
    <text evidence="10">In the N-terminal section; belongs to the flavodoxin family.</text>
</comment>
<keyword evidence="8 10" id="KW-0521">NADP</keyword>
<comment type="similarity">
    <text evidence="10">In the C-terminal section; belongs to the flavoprotein pyridine nucleotide cytochrome reductase family.</text>
</comment>
<dbReference type="OMA" id="DIMSIPR"/>
<feature type="binding site" evidence="10">
    <location>
        <position position="127"/>
    </location>
    <ligand>
        <name>FMN</name>
        <dbReference type="ChEBI" id="CHEBI:58210"/>
    </ligand>
</feature>
<evidence type="ECO:0000313" key="13">
    <source>
        <dbReference type="EnsemblMetazoa" id="XP_014252207.1"/>
    </source>
</evidence>
<dbReference type="HAMAP" id="MF_03178">
    <property type="entry name" value="NDOR1"/>
    <property type="match status" value="1"/>
</dbReference>
<dbReference type="FunFam" id="3.40.50.80:FF:000032">
    <property type="entry name" value="NADPH-dependent diflavin oxidoreductase 1"/>
    <property type="match status" value="1"/>
</dbReference>
<evidence type="ECO:0000256" key="7">
    <source>
        <dbReference type="ARBA" id="ARBA00022827"/>
    </source>
</evidence>
<organism evidence="13 14">
    <name type="scientific">Cimex lectularius</name>
    <name type="common">Bed bug</name>
    <name type="synonym">Acanthia lectularia</name>
    <dbReference type="NCBI Taxonomy" id="79782"/>
    <lineage>
        <taxon>Eukaryota</taxon>
        <taxon>Metazoa</taxon>
        <taxon>Ecdysozoa</taxon>
        <taxon>Arthropoda</taxon>
        <taxon>Hexapoda</taxon>
        <taxon>Insecta</taxon>
        <taxon>Pterygota</taxon>
        <taxon>Neoptera</taxon>
        <taxon>Paraneoptera</taxon>
        <taxon>Hemiptera</taxon>
        <taxon>Heteroptera</taxon>
        <taxon>Panheteroptera</taxon>
        <taxon>Cimicomorpha</taxon>
        <taxon>Cimicidae</taxon>
        <taxon>Cimex</taxon>
    </lineage>
</organism>
<feature type="binding site" evidence="10">
    <location>
        <begin position="514"/>
        <end position="518"/>
    </location>
    <ligand>
        <name>NADP(+)</name>
        <dbReference type="ChEBI" id="CHEBI:58349"/>
    </ligand>
</feature>
<comment type="cofactor">
    <cofactor evidence="2 10">
        <name>FAD</name>
        <dbReference type="ChEBI" id="CHEBI:57692"/>
    </cofactor>
</comment>
<dbReference type="GO" id="GO:0005634">
    <property type="term" value="C:nucleus"/>
    <property type="evidence" value="ECO:0007669"/>
    <property type="project" value="UniProtKB-ARBA"/>
</dbReference>
<dbReference type="Pfam" id="PF00258">
    <property type="entry name" value="Flavodoxin_1"/>
    <property type="match status" value="1"/>
</dbReference>
<dbReference type="SUPFAM" id="SSF63380">
    <property type="entry name" value="Riboflavin synthase domain-like"/>
    <property type="match status" value="1"/>
</dbReference>
<keyword evidence="4 10" id="KW-0963">Cytoplasm</keyword>
<reference evidence="13" key="1">
    <citation type="submission" date="2022-01" db="UniProtKB">
        <authorList>
            <consortium name="EnsemblMetazoa"/>
        </authorList>
    </citation>
    <scope>IDENTIFICATION</scope>
</reference>
<protein>
    <recommendedName>
        <fullName evidence="10">NADPH-dependent diflavin oxidoreductase 1</fullName>
        <ecNumber evidence="10">1.18.1.-</ecNumber>
    </recommendedName>
    <alternativeName>
        <fullName evidence="10">NADPH-dependent FMN and FAD-containing oxidoreductase</fullName>
    </alternativeName>
</protein>
<dbReference type="GO" id="GO:0016226">
    <property type="term" value="P:iron-sulfur cluster assembly"/>
    <property type="evidence" value="ECO:0007669"/>
    <property type="project" value="UniProtKB-UniRule"/>
</dbReference>
<dbReference type="Gene3D" id="3.40.50.80">
    <property type="entry name" value="Nucleotide-binding domain of ferredoxin-NADP reductase (FNR) module"/>
    <property type="match status" value="1"/>
</dbReference>
<evidence type="ECO:0000256" key="1">
    <source>
        <dbReference type="ARBA" id="ARBA00001917"/>
    </source>
</evidence>
<dbReference type="PROSITE" id="PS51384">
    <property type="entry name" value="FAD_FR"/>
    <property type="match status" value="1"/>
</dbReference>
<dbReference type="Gene3D" id="1.20.990.10">
    <property type="entry name" value="NADPH-cytochrome p450 Reductase, Chain A, domain 3"/>
    <property type="match status" value="1"/>
</dbReference>
<sequence length="590" mass="67611">MIILYGSETGTAQDVAERIWRESKLLGIDASIKAMDDYTISNLIYEKIAIFVVSTTGQGDTPFNMKKSWRFLLRKNLPSNSLLNLRFGVLGLGDSSFVYFNVVAKRLAKRLKGLSAKPLCPIGLADDQHDLGQDAVLVPWINNLWEVLTSDGYQNNISRMTRLSSSPDLILRWNAEICQEMESNPIKINFGSGGKKYQVQLISNERTTPKEHFQDVRLIKFKSLEPNLEYYPGDVAIVMPENSVENVEKFLSLLSSPNREEKLFGDTVIKLENVYSEMPVPEALQHPFTLYECTKKFWDLNCSPRRYMFQVMAQVTDNELERDKLLELSSTEGQEELFNYCYRPRRTVLEVLRDFPHVMKDISLKHLFEMLQPIRPRHFSIASSPIADNDLQLLVAVVRYKTKLVAPRVGLCSTWLSSLYKGYQMEIAIRKGSLAFPVDSDTPVVMVGPGTGIAPFRSFILTDLALLKNLQKNQRELILFFGCRNMKADFHFENDLSRPEITLFTAFSRDQPHKIYVQHLLERNSNVIYNAIYKNNGYFFVAGSANNMPQAVRASLIKCLKKESGLSKQEIEKYISEMEMSKRFQSETWS</sequence>
<feature type="binding site" evidence="10">
    <location>
        <begin position="7"/>
        <end position="12"/>
    </location>
    <ligand>
        <name>FMN</name>
        <dbReference type="ChEBI" id="CHEBI:58210"/>
    </ligand>
</feature>
<dbReference type="Gene3D" id="2.40.30.10">
    <property type="entry name" value="Translation factors"/>
    <property type="match status" value="1"/>
</dbReference>
<evidence type="ECO:0000256" key="5">
    <source>
        <dbReference type="ARBA" id="ARBA00022630"/>
    </source>
</evidence>
<dbReference type="GO" id="GO:0160246">
    <property type="term" value="F:NADPH-iron-sulfur [2Fe-2S] protein oxidoreductase activity"/>
    <property type="evidence" value="ECO:0007669"/>
    <property type="project" value="InterPro"/>
</dbReference>
<proteinExistence type="inferred from homology"/>
<dbReference type="GO" id="GO:0010181">
    <property type="term" value="F:FMN binding"/>
    <property type="evidence" value="ECO:0007669"/>
    <property type="project" value="UniProtKB-UniRule"/>
</dbReference>
<dbReference type="GO" id="GO:0050661">
    <property type="term" value="F:NADP binding"/>
    <property type="evidence" value="ECO:0007669"/>
    <property type="project" value="UniProtKB-UniRule"/>
</dbReference>
<accession>A0A8I6RXY5</accession>
<dbReference type="InterPro" id="IPR001433">
    <property type="entry name" value="OxRdtase_FAD/NAD-bd"/>
</dbReference>
<dbReference type="SUPFAM" id="SSF52343">
    <property type="entry name" value="Ferredoxin reductase-like, C-terminal NADP-linked domain"/>
    <property type="match status" value="1"/>
</dbReference>